<dbReference type="AlphaFoldDB" id="A0ABD1W177"/>
<organism evidence="1 2">
    <name type="scientific">Abeliophyllum distichum</name>
    <dbReference type="NCBI Taxonomy" id="126358"/>
    <lineage>
        <taxon>Eukaryota</taxon>
        <taxon>Viridiplantae</taxon>
        <taxon>Streptophyta</taxon>
        <taxon>Embryophyta</taxon>
        <taxon>Tracheophyta</taxon>
        <taxon>Spermatophyta</taxon>
        <taxon>Magnoliopsida</taxon>
        <taxon>eudicotyledons</taxon>
        <taxon>Gunneridae</taxon>
        <taxon>Pentapetalae</taxon>
        <taxon>asterids</taxon>
        <taxon>lamiids</taxon>
        <taxon>Lamiales</taxon>
        <taxon>Oleaceae</taxon>
        <taxon>Forsythieae</taxon>
        <taxon>Abeliophyllum</taxon>
    </lineage>
</organism>
<sequence length="102" mass="11205">MSMKGPILHHHQGIIGHQEITHNRRGTAPLLRVHPVLLAPLLIRATSMMVSLHHHRSTPNTNTMRAGAAVDVAHFSRAAWPLFAVAVCWRSAAAAFRPLDAK</sequence>
<evidence type="ECO:0000313" key="2">
    <source>
        <dbReference type="Proteomes" id="UP001604336"/>
    </source>
</evidence>
<dbReference type="EMBL" id="JBFOLK010000001">
    <property type="protein sequence ID" value="KAL2543406.1"/>
    <property type="molecule type" value="Genomic_DNA"/>
</dbReference>
<comment type="caution">
    <text evidence="1">The sequence shown here is derived from an EMBL/GenBank/DDBJ whole genome shotgun (WGS) entry which is preliminary data.</text>
</comment>
<name>A0ABD1W177_9LAMI</name>
<keyword evidence="2" id="KW-1185">Reference proteome</keyword>
<dbReference type="Proteomes" id="UP001604336">
    <property type="component" value="Unassembled WGS sequence"/>
</dbReference>
<proteinExistence type="predicted"/>
<accession>A0ABD1W177</accession>
<evidence type="ECO:0000313" key="1">
    <source>
        <dbReference type="EMBL" id="KAL2543406.1"/>
    </source>
</evidence>
<reference evidence="2" key="1">
    <citation type="submission" date="2024-07" db="EMBL/GenBank/DDBJ databases">
        <title>Two chromosome-level genome assemblies of Korean endemic species Abeliophyllum distichum and Forsythia ovata (Oleaceae).</title>
        <authorList>
            <person name="Jang H."/>
        </authorList>
    </citation>
    <scope>NUCLEOTIDE SEQUENCE [LARGE SCALE GENOMIC DNA]</scope>
</reference>
<protein>
    <submittedName>
        <fullName evidence="1">Uncharacterized protein</fullName>
    </submittedName>
</protein>
<gene>
    <name evidence="1" type="ORF">Adt_04384</name>
</gene>